<comment type="subcellular location">
    <subcellularLocation>
        <location evidence="1 11">Cell membrane</location>
        <topology evidence="1 11">Multi-pass membrane protein</topology>
    </subcellularLocation>
</comment>
<evidence type="ECO:0000256" key="2">
    <source>
        <dbReference type="ARBA" id="ARBA00022475"/>
    </source>
</evidence>
<evidence type="ECO:0000256" key="6">
    <source>
        <dbReference type="ARBA" id="ARBA00022989"/>
    </source>
</evidence>
<evidence type="ECO:0000256" key="5">
    <source>
        <dbReference type="ARBA" id="ARBA00022725"/>
    </source>
</evidence>
<keyword evidence="2" id="KW-1003">Cell membrane</keyword>
<feature type="transmembrane region" description="Helical" evidence="11">
    <location>
        <begin position="287"/>
        <end position="312"/>
    </location>
</feature>
<organism evidence="12 13">
    <name type="scientific">Bactrocera dorsalis</name>
    <name type="common">Oriental fruit fly</name>
    <name type="synonym">Dacus dorsalis</name>
    <dbReference type="NCBI Taxonomy" id="27457"/>
    <lineage>
        <taxon>Eukaryota</taxon>
        <taxon>Metazoa</taxon>
        <taxon>Ecdysozoa</taxon>
        <taxon>Arthropoda</taxon>
        <taxon>Hexapoda</taxon>
        <taxon>Insecta</taxon>
        <taxon>Pterygota</taxon>
        <taxon>Neoptera</taxon>
        <taxon>Endopterygota</taxon>
        <taxon>Diptera</taxon>
        <taxon>Brachycera</taxon>
        <taxon>Muscomorpha</taxon>
        <taxon>Tephritoidea</taxon>
        <taxon>Tephritidae</taxon>
        <taxon>Bactrocera</taxon>
        <taxon>Bactrocera</taxon>
    </lineage>
</organism>
<keyword evidence="12" id="KW-1185">Reference proteome</keyword>
<reference evidence="12" key="1">
    <citation type="submission" date="2025-05" db="UniProtKB">
        <authorList>
            <consortium name="RefSeq"/>
        </authorList>
    </citation>
    <scope>NUCLEOTIDE SEQUENCE [LARGE SCALE GENOMIC DNA]</scope>
</reference>
<comment type="caution">
    <text evidence="11">Lacks conserved residue(s) required for the propagation of feature annotation.</text>
</comment>
<evidence type="ECO:0000313" key="12">
    <source>
        <dbReference type="Proteomes" id="UP001652620"/>
    </source>
</evidence>
<evidence type="ECO:0000256" key="8">
    <source>
        <dbReference type="ARBA" id="ARBA00023170"/>
    </source>
</evidence>
<feature type="transmembrane region" description="Helical" evidence="11">
    <location>
        <begin position="77"/>
        <end position="98"/>
    </location>
</feature>
<dbReference type="PANTHER" id="PTHR21137">
    <property type="entry name" value="ODORANT RECEPTOR"/>
    <property type="match status" value="1"/>
</dbReference>
<evidence type="ECO:0000256" key="7">
    <source>
        <dbReference type="ARBA" id="ARBA00023136"/>
    </source>
</evidence>
<dbReference type="RefSeq" id="XP_049303921.1">
    <property type="nucleotide sequence ID" value="XM_049447964.1"/>
</dbReference>
<proteinExistence type="inferred from homology"/>
<protein>
    <recommendedName>
        <fullName evidence="11">Odorant receptor</fullName>
    </recommendedName>
</protein>
<evidence type="ECO:0000256" key="9">
    <source>
        <dbReference type="ARBA" id="ARBA00023224"/>
    </source>
</evidence>
<dbReference type="GeneID" id="105230490"/>
<evidence type="ECO:0000256" key="3">
    <source>
        <dbReference type="ARBA" id="ARBA00022606"/>
    </source>
</evidence>
<feature type="transmembrane region" description="Helical" evidence="11">
    <location>
        <begin position="41"/>
        <end position="65"/>
    </location>
</feature>
<keyword evidence="4 11" id="KW-0812">Transmembrane</keyword>
<accession>A0ABM3J3W1</accession>
<dbReference type="Proteomes" id="UP001652620">
    <property type="component" value="Chromosome 2"/>
</dbReference>
<evidence type="ECO:0000256" key="1">
    <source>
        <dbReference type="ARBA" id="ARBA00004651"/>
    </source>
</evidence>
<keyword evidence="7 11" id="KW-0472">Membrane</keyword>
<dbReference type="PANTHER" id="PTHR21137:SF44">
    <property type="entry name" value="ODORANT RECEPTOR 13A-RELATED"/>
    <property type="match status" value="1"/>
</dbReference>
<evidence type="ECO:0000256" key="4">
    <source>
        <dbReference type="ARBA" id="ARBA00022692"/>
    </source>
</evidence>
<feature type="transmembrane region" description="Helical" evidence="11">
    <location>
        <begin position="137"/>
        <end position="155"/>
    </location>
</feature>
<keyword evidence="8 11" id="KW-0675">Receptor</keyword>
<keyword evidence="3 11" id="KW-0716">Sensory transduction</keyword>
<evidence type="ECO:0000256" key="10">
    <source>
        <dbReference type="ARBA" id="ARBA00038679"/>
    </source>
</evidence>
<keyword evidence="9 11" id="KW-0807">Transducer</keyword>
<reference evidence="13" key="2">
    <citation type="submission" date="2025-08" db="UniProtKB">
        <authorList>
            <consortium name="RefSeq"/>
        </authorList>
    </citation>
    <scope>IDENTIFICATION</scope>
    <source>
        <tissue evidence="13">Adult</tissue>
    </source>
</reference>
<gene>
    <name evidence="13" type="primary">LOC105230490</name>
</gene>
<evidence type="ECO:0000256" key="11">
    <source>
        <dbReference type="RuleBase" id="RU351113"/>
    </source>
</evidence>
<evidence type="ECO:0000313" key="13">
    <source>
        <dbReference type="RefSeq" id="XP_049303921.1"/>
    </source>
</evidence>
<comment type="similarity">
    <text evidence="11">Belongs to the insect chemoreceptor superfamily. Heteromeric odorant receptor channel (TC 1.A.69) family.</text>
</comment>
<dbReference type="Pfam" id="PF02949">
    <property type="entry name" value="7tm_6"/>
    <property type="match status" value="1"/>
</dbReference>
<feature type="transmembrane region" description="Helical" evidence="11">
    <location>
        <begin position="201"/>
        <end position="226"/>
    </location>
</feature>
<keyword evidence="6 11" id="KW-1133">Transmembrane helix</keyword>
<comment type="subunit">
    <text evidence="10">Interacts with Orco. Complexes exist early in the endomembrane system in olfactory sensory neurons (OSNs), coupling these complexes to the conserved ciliary trafficking pathway.</text>
</comment>
<name>A0ABM3J3W1_BACDO</name>
<dbReference type="InterPro" id="IPR004117">
    <property type="entry name" value="7tm6_olfct_rcpt"/>
</dbReference>
<feature type="transmembrane region" description="Helical" evidence="11">
    <location>
        <begin position="318"/>
        <end position="340"/>
    </location>
</feature>
<keyword evidence="5 11" id="KW-0552">Olfaction</keyword>
<sequence>MSDQIIHFESFNTLANIFYTSIGLDAYQKAGQRTNNIRRQLLSIFFIITIANMNITLLSELLYIFMAFAKNNNFVEATMLSSFVGFVIVGDFKIYSIWRQRARITAMMQALHALYPQTLAEQTKYEVQRALQRYQRFAYAFVLLHELLVWSYNLFPLLNYFIYEVWLAARVVGKTLPYNCWTPFDWHVNDWRYYPMYLTQIAAGQACLSGQLANDLLLSAVAVQLIMHYRQLARRIELHVAGGGGGSGSKWRTAATNVCREQDLSFLRSVIAYHQQILNLSQALNDVFGISLFISFASTALIICFVLFQITIGANIDAIIMLAFFLFCSLVQIFLICYYAQQILEASEYISYAVYNHNWFDSDLRYRKMLIYIMARAQKPSKLQATALVIVSMPTMTDLLQLSYKGFAVIRTMYAREPKNISK</sequence>